<keyword evidence="2" id="KW-0645">Protease</keyword>
<reference evidence="2 3" key="1">
    <citation type="submission" date="2018-09" db="EMBL/GenBank/DDBJ databases">
        <authorList>
            <person name="Zhu H."/>
        </authorList>
    </citation>
    <scope>NUCLEOTIDE SEQUENCE [LARGE SCALE GENOMIC DNA]</scope>
    <source>
        <strain evidence="2 3">K2R10-39</strain>
    </source>
</reference>
<organism evidence="2 3">
    <name type="scientific">Noviherbaspirillum cavernae</name>
    <dbReference type="NCBI Taxonomy" id="2320862"/>
    <lineage>
        <taxon>Bacteria</taxon>
        <taxon>Pseudomonadati</taxon>
        <taxon>Pseudomonadota</taxon>
        <taxon>Betaproteobacteria</taxon>
        <taxon>Burkholderiales</taxon>
        <taxon>Oxalobacteraceae</taxon>
        <taxon>Noviherbaspirillum</taxon>
    </lineage>
</organism>
<protein>
    <submittedName>
        <fullName evidence="2">Carboxypeptidase regulatory-like domain-containing protein</fullName>
    </submittedName>
</protein>
<evidence type="ECO:0000313" key="3">
    <source>
        <dbReference type="Proteomes" id="UP000285190"/>
    </source>
</evidence>
<keyword evidence="3" id="KW-1185">Reference proteome</keyword>
<sequence>MQQQKQHLVRHALIVAAITALTACGGGGGSADSGTPATKAPVVTLVRGTAASGAPFAGATVTLTDVNGTQKTTTAGADGGYSIDVKGMTAPFVVTATGTTGGITATYVAVLADTVSDGETKTVNVTPLTTAIAALLSDANNPLDMTDLAKLKAKATPAEVKKVVDALKSVLANVVTASGADAATFDPVKSAFKADRTGLDAVLDTIKVAITSDGVVLVNAFAPIAENQADPTAAPAPSVVLTRGNVATPPGALVAPTIAPSTVVINRLQEQLNACFALAADNRVTKTGPIVTDLKGACEVVDGFDRALYKYNGYTLFQWYGGLLSDPAMDGAIFGAPEILTLVKTAAGAEQAIIRLPYKRADGSTGHVMDMAQKISPATATDSGWRIIGNQLDYDVAVEARFSRGNNPANNGKIAYQSGLRLQFNAIGLAFDVHQVKVTGPGLPAAGVVLARSSSCGTANYFAVANKTGDLSVTATSNVSTSFALSGAFADGSSYTWSSSSPNFASAPVTDFSAFKPFGRYKFEVYRSASDKKAEFYTRSIAAPIAASYGPSLHWPELGDSAKAYLDPANAKAAVLVSATIDWSRGALAPHVDNVLMTGRSSAALINVTTSAFKQSATSATINANIVGTSTGASCASAFVPALSTAGNYREIALRGLNASGIRQYASWSRTNN</sequence>
<dbReference type="OrthoDB" id="5401381at2"/>
<dbReference type="EMBL" id="QYUN01000002">
    <property type="protein sequence ID" value="RJG04628.1"/>
    <property type="molecule type" value="Genomic_DNA"/>
</dbReference>
<dbReference type="AlphaFoldDB" id="A0A418WWK9"/>
<keyword evidence="2" id="KW-0378">Hydrolase</keyword>
<dbReference type="GO" id="GO:0004180">
    <property type="term" value="F:carboxypeptidase activity"/>
    <property type="evidence" value="ECO:0007669"/>
    <property type="project" value="UniProtKB-KW"/>
</dbReference>
<dbReference type="SUPFAM" id="SSF49464">
    <property type="entry name" value="Carboxypeptidase regulatory domain-like"/>
    <property type="match status" value="1"/>
</dbReference>
<proteinExistence type="predicted"/>
<dbReference type="InterPro" id="IPR008969">
    <property type="entry name" value="CarboxyPept-like_regulatory"/>
</dbReference>
<dbReference type="Proteomes" id="UP000285190">
    <property type="component" value="Unassembled WGS sequence"/>
</dbReference>
<comment type="caution">
    <text evidence="2">The sequence shown here is derived from an EMBL/GenBank/DDBJ whole genome shotgun (WGS) entry which is preliminary data.</text>
</comment>
<dbReference type="PROSITE" id="PS51257">
    <property type="entry name" value="PROKAR_LIPOPROTEIN"/>
    <property type="match status" value="1"/>
</dbReference>
<feature type="chain" id="PRO_5019408278" evidence="1">
    <location>
        <begin position="26"/>
        <end position="673"/>
    </location>
</feature>
<gene>
    <name evidence="2" type="ORF">D3870_00070</name>
</gene>
<keyword evidence="2" id="KW-0121">Carboxypeptidase</keyword>
<feature type="signal peptide" evidence="1">
    <location>
        <begin position="1"/>
        <end position="25"/>
    </location>
</feature>
<evidence type="ECO:0000256" key="1">
    <source>
        <dbReference type="SAM" id="SignalP"/>
    </source>
</evidence>
<keyword evidence="1" id="KW-0732">Signal</keyword>
<name>A0A418WWK9_9BURK</name>
<accession>A0A418WWK9</accession>
<dbReference type="RefSeq" id="WP_119735638.1">
    <property type="nucleotide sequence ID" value="NZ_QYUN01000002.1"/>
</dbReference>
<evidence type="ECO:0000313" key="2">
    <source>
        <dbReference type="EMBL" id="RJG04628.1"/>
    </source>
</evidence>